<dbReference type="PANTHER" id="PTHR43236">
    <property type="entry name" value="ANTITOXIN HIGA1"/>
    <property type="match status" value="1"/>
</dbReference>
<dbReference type="SMART" id="SM00530">
    <property type="entry name" value="HTH_XRE"/>
    <property type="match status" value="1"/>
</dbReference>
<dbReference type="Proteomes" id="UP000326554">
    <property type="component" value="Unassembled WGS sequence"/>
</dbReference>
<dbReference type="PROSITE" id="PS50943">
    <property type="entry name" value="HTH_CROC1"/>
    <property type="match status" value="1"/>
</dbReference>
<dbReference type="Pfam" id="PF01381">
    <property type="entry name" value="HTH_3"/>
    <property type="match status" value="1"/>
</dbReference>
<sequence length="395" mass="44614">MAAASAKLPINPQVLAWARVRAGIEVEDAAAKAGVRPSRVVDWEQGDDSPTPRQARILAKHYHRPFLEFFANEVPDLPEVSLVPDFRFHRKPAGPAETHSLQQVQSWAEEQRLNAFDLFDLLGEAPAPFPEKLYSKLSDDVEDASIRVRDFLGFSPDEQTSLPRSEKYKLPNIVRTYFSSCNVLVLKYSSLGRLRTRGLCLYAEPLPIIVYGNEAPGAQAFTLAHEFAHIILRQSAISSYPRFGRTGNLNKKVEGWCNRFAAAFLMPASEVLRFLSVPESPHHEISDDTISEMASLFGVSRQAMLIRLVALNYVEAEYYWRIKRPQFIEEEEGYEPPPARSPYYGSRYKSKLGDYYTGLVMEAWAAGAISAHNAAEFMGIKNFRHLEDIRRDVSS</sequence>
<dbReference type="Gene3D" id="1.10.260.40">
    <property type="entry name" value="lambda repressor-like DNA-binding domains"/>
    <property type="match status" value="1"/>
</dbReference>
<name>A0A5J5GQ16_9RHOB</name>
<organism evidence="3 4">
    <name type="scientific">Histidinibacterium aquaticum</name>
    <dbReference type="NCBI Taxonomy" id="2613962"/>
    <lineage>
        <taxon>Bacteria</taxon>
        <taxon>Pseudomonadati</taxon>
        <taxon>Pseudomonadota</taxon>
        <taxon>Alphaproteobacteria</taxon>
        <taxon>Rhodobacterales</taxon>
        <taxon>Paracoccaceae</taxon>
        <taxon>Histidinibacterium</taxon>
    </lineage>
</organism>
<comment type="similarity">
    <text evidence="1">Belongs to the short-chain fatty acyl-CoA assimilation regulator (ScfR) family.</text>
</comment>
<dbReference type="EMBL" id="VYQE01000001">
    <property type="protein sequence ID" value="KAA9010155.1"/>
    <property type="molecule type" value="Genomic_DNA"/>
</dbReference>
<evidence type="ECO:0000259" key="2">
    <source>
        <dbReference type="PROSITE" id="PS50943"/>
    </source>
</evidence>
<dbReference type="PANTHER" id="PTHR43236:SF2">
    <property type="entry name" value="BLL0069 PROTEIN"/>
    <property type="match status" value="1"/>
</dbReference>
<proteinExistence type="inferred from homology"/>
<dbReference type="AlphaFoldDB" id="A0A5J5GQ16"/>
<keyword evidence="4" id="KW-1185">Reference proteome</keyword>
<evidence type="ECO:0000313" key="3">
    <source>
        <dbReference type="EMBL" id="KAA9010155.1"/>
    </source>
</evidence>
<feature type="domain" description="HTH cro/C1-type" evidence="2">
    <location>
        <begin position="18"/>
        <end position="69"/>
    </location>
</feature>
<comment type="caution">
    <text evidence="3">The sequence shown here is derived from an EMBL/GenBank/DDBJ whole genome shotgun (WGS) entry which is preliminary data.</text>
</comment>
<dbReference type="InterPro" id="IPR001387">
    <property type="entry name" value="Cro/C1-type_HTH"/>
</dbReference>
<dbReference type="InterPro" id="IPR010359">
    <property type="entry name" value="IrrE_HExxH"/>
</dbReference>
<evidence type="ECO:0000313" key="4">
    <source>
        <dbReference type="Proteomes" id="UP000326554"/>
    </source>
</evidence>
<dbReference type="Pfam" id="PF06114">
    <property type="entry name" value="Peptidase_M78"/>
    <property type="match status" value="1"/>
</dbReference>
<evidence type="ECO:0000256" key="1">
    <source>
        <dbReference type="ARBA" id="ARBA00007227"/>
    </source>
</evidence>
<reference evidence="3 4" key="1">
    <citation type="submission" date="2019-09" db="EMBL/GenBank/DDBJ databases">
        <authorList>
            <person name="Park J.-S."/>
            <person name="Choi H.-J."/>
        </authorList>
    </citation>
    <scope>NUCLEOTIDE SEQUENCE [LARGE SCALE GENOMIC DNA]</scope>
    <source>
        <strain evidence="3 4">176SS1-4</strain>
    </source>
</reference>
<dbReference type="InterPro" id="IPR052345">
    <property type="entry name" value="Rad_response_metalloprotease"/>
</dbReference>
<dbReference type="GO" id="GO:0003677">
    <property type="term" value="F:DNA binding"/>
    <property type="evidence" value="ECO:0007669"/>
    <property type="project" value="InterPro"/>
</dbReference>
<dbReference type="InterPro" id="IPR010982">
    <property type="entry name" value="Lambda_DNA-bd_dom_sf"/>
</dbReference>
<dbReference type="SUPFAM" id="SSF47413">
    <property type="entry name" value="lambda repressor-like DNA-binding domains"/>
    <property type="match status" value="1"/>
</dbReference>
<dbReference type="CDD" id="cd00093">
    <property type="entry name" value="HTH_XRE"/>
    <property type="match status" value="1"/>
</dbReference>
<gene>
    <name evidence="3" type="ORF">F3S47_02575</name>
</gene>
<dbReference type="Gene3D" id="1.10.10.2910">
    <property type="match status" value="1"/>
</dbReference>
<dbReference type="RefSeq" id="WP_150443638.1">
    <property type="nucleotide sequence ID" value="NZ_VYQE01000001.1"/>
</dbReference>
<accession>A0A5J5GQ16</accession>
<protein>
    <submittedName>
        <fullName evidence="3">ImmA/IrrE family metallo-endopeptidase</fullName>
    </submittedName>
</protein>